<gene>
    <name evidence="2" type="ORF">SAMN05421670_3664</name>
</gene>
<dbReference type="STRING" id="126156.SAMN05421670_3664"/>
<evidence type="ECO:0000313" key="3">
    <source>
        <dbReference type="Proteomes" id="UP000198734"/>
    </source>
</evidence>
<protein>
    <submittedName>
        <fullName evidence="2">Methenyltetrahydrofolate cyclohydrolase /5,10-methylenetetrahydrofolate dehydrogenase (NADP+)</fullName>
    </submittedName>
</protein>
<dbReference type="SUPFAM" id="SSF54909">
    <property type="entry name" value="Dimeric alpha+beta barrel"/>
    <property type="match status" value="1"/>
</dbReference>
<evidence type="ECO:0000259" key="1">
    <source>
        <dbReference type="Pfam" id="PF02426"/>
    </source>
</evidence>
<dbReference type="EMBL" id="FOXU01000009">
    <property type="protein sequence ID" value="SFQ72844.1"/>
    <property type="molecule type" value="Genomic_DNA"/>
</dbReference>
<organism evidence="2 3">
    <name type="scientific">Psychrobacillus psychrotolerans</name>
    <dbReference type="NCBI Taxonomy" id="126156"/>
    <lineage>
        <taxon>Bacteria</taxon>
        <taxon>Bacillati</taxon>
        <taxon>Bacillota</taxon>
        <taxon>Bacilli</taxon>
        <taxon>Bacillales</taxon>
        <taxon>Bacillaceae</taxon>
        <taxon>Psychrobacillus</taxon>
    </lineage>
</organism>
<dbReference type="OrthoDB" id="2889526at2"/>
<keyword evidence="2" id="KW-0378">Hydrolase</keyword>
<dbReference type="Gene3D" id="3.30.70.1060">
    <property type="entry name" value="Dimeric alpha+beta barrel"/>
    <property type="match status" value="1"/>
</dbReference>
<dbReference type="InterPro" id="IPR026029">
    <property type="entry name" value="MLI_dom"/>
</dbReference>
<proteinExistence type="predicted"/>
<dbReference type="RefSeq" id="WP_093538294.1">
    <property type="nucleotide sequence ID" value="NZ_FOXU01000009.1"/>
</dbReference>
<name>A0A1I6AVX6_9BACI</name>
<feature type="domain" description="Muconolactone isomerase" evidence="1">
    <location>
        <begin position="1"/>
        <end position="88"/>
    </location>
</feature>
<dbReference type="Pfam" id="PF02426">
    <property type="entry name" value="MIase"/>
    <property type="match status" value="1"/>
</dbReference>
<reference evidence="3" key="1">
    <citation type="submission" date="2016-10" db="EMBL/GenBank/DDBJ databases">
        <authorList>
            <person name="Varghese N."/>
            <person name="Submissions S."/>
        </authorList>
    </citation>
    <scope>NUCLEOTIDE SEQUENCE [LARGE SCALE GENOMIC DNA]</scope>
    <source>
        <strain evidence="3">DSM 11706</strain>
    </source>
</reference>
<sequence>MLFLIRATVHQQNLSNEELWTLWENEITIAKKAMESGKIISAYKVAGSKEVVLIYQADSHDELDRVFTAQLPLADYLTINEMTPIRPYLDFAEDVINRWGKKHNKNN</sequence>
<dbReference type="Proteomes" id="UP000198734">
    <property type="component" value="Unassembled WGS sequence"/>
</dbReference>
<accession>A0A1I6AVX6</accession>
<keyword evidence="3" id="KW-1185">Reference proteome</keyword>
<evidence type="ECO:0000313" key="2">
    <source>
        <dbReference type="EMBL" id="SFQ72844.1"/>
    </source>
</evidence>
<dbReference type="AlphaFoldDB" id="A0A1I6AVX6"/>
<dbReference type="InterPro" id="IPR011008">
    <property type="entry name" value="Dimeric_a/b-barrel"/>
</dbReference>
<dbReference type="GO" id="GO:0016787">
    <property type="term" value="F:hydrolase activity"/>
    <property type="evidence" value="ECO:0007669"/>
    <property type="project" value="UniProtKB-KW"/>
</dbReference>